<name>A0ABN9QX24_9DINO</name>
<evidence type="ECO:0000313" key="4">
    <source>
        <dbReference type="Proteomes" id="UP001189429"/>
    </source>
</evidence>
<feature type="compositionally biased region" description="Basic and acidic residues" evidence="2">
    <location>
        <begin position="24"/>
        <end position="35"/>
    </location>
</feature>
<feature type="coiled-coil region" evidence="1">
    <location>
        <begin position="418"/>
        <end position="470"/>
    </location>
</feature>
<protein>
    <submittedName>
        <fullName evidence="3">Uncharacterized protein</fullName>
    </submittedName>
</protein>
<keyword evidence="1" id="KW-0175">Coiled coil</keyword>
<feature type="region of interest" description="Disordered" evidence="2">
    <location>
        <begin position="540"/>
        <end position="596"/>
    </location>
</feature>
<gene>
    <name evidence="3" type="ORF">PCOR1329_LOCUS15292</name>
</gene>
<dbReference type="Proteomes" id="UP001189429">
    <property type="component" value="Unassembled WGS sequence"/>
</dbReference>
<dbReference type="EMBL" id="CAUYUJ010004614">
    <property type="protein sequence ID" value="CAK0810284.1"/>
    <property type="molecule type" value="Genomic_DNA"/>
</dbReference>
<feature type="compositionally biased region" description="Basic and acidic residues" evidence="2">
    <location>
        <begin position="365"/>
        <end position="375"/>
    </location>
</feature>
<accession>A0ABN9QX24</accession>
<evidence type="ECO:0000313" key="3">
    <source>
        <dbReference type="EMBL" id="CAK0810284.1"/>
    </source>
</evidence>
<evidence type="ECO:0000256" key="2">
    <source>
        <dbReference type="SAM" id="MobiDB-lite"/>
    </source>
</evidence>
<proteinExistence type="predicted"/>
<dbReference type="SUPFAM" id="SSF57997">
    <property type="entry name" value="Tropomyosin"/>
    <property type="match status" value="1"/>
</dbReference>
<keyword evidence="4" id="KW-1185">Reference proteome</keyword>
<organism evidence="3 4">
    <name type="scientific">Prorocentrum cordatum</name>
    <dbReference type="NCBI Taxonomy" id="2364126"/>
    <lineage>
        <taxon>Eukaryota</taxon>
        <taxon>Sar</taxon>
        <taxon>Alveolata</taxon>
        <taxon>Dinophyceae</taxon>
        <taxon>Prorocentrales</taxon>
        <taxon>Prorocentraceae</taxon>
        <taxon>Prorocentrum</taxon>
    </lineage>
</organism>
<comment type="caution">
    <text evidence="3">The sequence shown here is derived from an EMBL/GenBank/DDBJ whole genome shotgun (WGS) entry which is preliminary data.</text>
</comment>
<feature type="region of interest" description="Disordered" evidence="2">
    <location>
        <begin position="365"/>
        <end position="402"/>
    </location>
</feature>
<sequence>MAAECGCAPLLELARSRLQGRRAAGAERGQDHQDPKTTPTVADEEVNALAIDRSDEQAAGQEAAETRERLEAEGDRAELESFKEQLHELVGRLREAESAGDGLRQQLAEERLQSERHRQDTMELRVKAEVLQEQLECSTVEVSKLAKLQREQAGLVLEIRRLKSLADEREVVCQAQALELERRALAAAMAVQGPLSDEACSTPGVQDDGVDMAERSDEEREEGTASELSPEGARSPSSGQWEEALALAEARAAEFEEGWRQAEARAAEFEEGWRQAEARAAEFEEGWRQAEARAAELEEGCRQAEARAAALEEGAEELESKLERARDQAASAGGARLEALLQRAARAEGRADALAQKVKELCTAEGGHRLPRVPEESPVTTGSSGTSGASEQEAGAGLVQWDRAPHKRLEKRLSHGELRAVRQRLAAAEARAAAAEAREMAARSDLAAAQEAAEGDRRALRCELEEVRAQQRQCAEDKEKDPADKERGDLLRHQLAQTQELVQTWRKLGEQAMRAETSPEPGRVSPPVWRHAAPAGAPEAALGARGVSPSASQRAFLQASPHQVAREPRASGAPGSLHASPVQSAREPRASGTLSALLSTPSVVRVTTLRHCTPPRGTVAGGSTR</sequence>
<feature type="region of interest" description="Disordered" evidence="2">
    <location>
        <begin position="19"/>
        <end position="77"/>
    </location>
</feature>
<reference evidence="3" key="1">
    <citation type="submission" date="2023-10" db="EMBL/GenBank/DDBJ databases">
        <authorList>
            <person name="Chen Y."/>
            <person name="Shah S."/>
            <person name="Dougan E. K."/>
            <person name="Thang M."/>
            <person name="Chan C."/>
        </authorList>
    </citation>
    <scope>NUCLEOTIDE SEQUENCE [LARGE SCALE GENOMIC DNA]</scope>
</reference>
<feature type="compositionally biased region" description="Low complexity" evidence="2">
    <location>
        <begin position="376"/>
        <end position="397"/>
    </location>
</feature>
<feature type="coiled-coil region" evidence="1">
    <location>
        <begin position="287"/>
        <end position="357"/>
    </location>
</feature>
<feature type="region of interest" description="Disordered" evidence="2">
    <location>
        <begin position="194"/>
        <end position="243"/>
    </location>
</feature>
<feature type="compositionally biased region" description="Basic and acidic residues" evidence="2">
    <location>
        <begin position="64"/>
        <end position="77"/>
    </location>
</feature>
<evidence type="ECO:0000256" key="1">
    <source>
        <dbReference type="SAM" id="Coils"/>
    </source>
</evidence>